<dbReference type="SMART" id="SM00360">
    <property type="entry name" value="RRM"/>
    <property type="match status" value="1"/>
</dbReference>
<keyword evidence="4" id="KW-1185">Reference proteome</keyword>
<dbReference type="EMBL" id="CM007363">
    <property type="protein sequence ID" value="OIW15654.1"/>
    <property type="molecule type" value="Genomic_DNA"/>
</dbReference>
<dbReference type="PROSITE" id="PS50102">
    <property type="entry name" value="RRM"/>
    <property type="match status" value="1"/>
</dbReference>
<dbReference type="Pfam" id="PF00076">
    <property type="entry name" value="RRM_1"/>
    <property type="match status" value="1"/>
</dbReference>
<feature type="domain" description="RRM" evidence="2">
    <location>
        <begin position="59"/>
        <end position="136"/>
    </location>
</feature>
<evidence type="ECO:0000313" key="4">
    <source>
        <dbReference type="Proteomes" id="UP000188354"/>
    </source>
</evidence>
<dbReference type="GO" id="GO:0003723">
    <property type="term" value="F:RNA binding"/>
    <property type="evidence" value="ECO:0007669"/>
    <property type="project" value="UniProtKB-UniRule"/>
</dbReference>
<evidence type="ECO:0000256" key="1">
    <source>
        <dbReference type="PROSITE-ProRule" id="PRU00176"/>
    </source>
</evidence>
<proteinExistence type="predicted"/>
<gene>
    <name evidence="3" type="ORF">TanjilG_08410</name>
</gene>
<dbReference type="InterPro" id="IPR012677">
    <property type="entry name" value="Nucleotide-bd_a/b_plait_sf"/>
</dbReference>
<name>A0A1J7HS92_LUPAN</name>
<reference evidence="3 4" key="1">
    <citation type="journal article" date="2017" name="Plant Biotechnol. J.">
        <title>A comprehensive draft genome sequence for lupin (Lupinus angustifolius), an emerging health food: insights into plant-microbe interactions and legume evolution.</title>
        <authorList>
            <person name="Hane J.K."/>
            <person name="Ming Y."/>
            <person name="Kamphuis L.G."/>
            <person name="Nelson M.N."/>
            <person name="Garg G."/>
            <person name="Atkins C.A."/>
            <person name="Bayer P.E."/>
            <person name="Bravo A."/>
            <person name="Bringans S."/>
            <person name="Cannon S."/>
            <person name="Edwards D."/>
            <person name="Foley R."/>
            <person name="Gao L.L."/>
            <person name="Harrison M.J."/>
            <person name="Huang W."/>
            <person name="Hurgobin B."/>
            <person name="Li S."/>
            <person name="Liu C.W."/>
            <person name="McGrath A."/>
            <person name="Morahan G."/>
            <person name="Murray J."/>
            <person name="Weller J."/>
            <person name="Jian J."/>
            <person name="Singh K.B."/>
        </authorList>
    </citation>
    <scope>NUCLEOTIDE SEQUENCE [LARGE SCALE GENOMIC DNA]</scope>
    <source>
        <strain evidence="4">cv. Tanjil</strain>
        <tissue evidence="3">Whole plant</tissue>
    </source>
</reference>
<dbReference type="Gene3D" id="3.30.70.330">
    <property type="match status" value="1"/>
</dbReference>
<dbReference type="SUPFAM" id="SSF54928">
    <property type="entry name" value="RNA-binding domain, RBD"/>
    <property type="match status" value="1"/>
</dbReference>
<dbReference type="Proteomes" id="UP000188354">
    <property type="component" value="Chromosome LG03"/>
</dbReference>
<dbReference type="InterPro" id="IPR000504">
    <property type="entry name" value="RRM_dom"/>
</dbReference>
<keyword evidence="1" id="KW-0694">RNA-binding</keyword>
<dbReference type="AlphaFoldDB" id="A0A1J7HS92"/>
<dbReference type="InterPro" id="IPR035979">
    <property type="entry name" value="RBD_domain_sf"/>
</dbReference>
<sequence>MREREKVRERVSERGASYRTVSGVSGGQKNHNSHQFTNRDEGFRYKPRGFFKSLQSSCTTFFFTNIPESHGIAEMWAVFAKWGSVGDVIIPQKRDKRGNRFGFVRFKQSDEEDKLLKALEQVWIGNYKIKINSPRFKRREDMNFGKGGQNDILGGGKKDSRMVGGNSQTVNLCETDSVVKDFCFSKKDSVHSGDGKGSANICAMEVDSVTKDIDDNAVWEKERFRKGKGSILIDLTDVGPNKVFGPSK</sequence>
<evidence type="ECO:0000259" key="2">
    <source>
        <dbReference type="PROSITE" id="PS50102"/>
    </source>
</evidence>
<organism evidence="3 4">
    <name type="scientific">Lupinus angustifolius</name>
    <name type="common">Narrow-leaved blue lupine</name>
    <dbReference type="NCBI Taxonomy" id="3871"/>
    <lineage>
        <taxon>Eukaryota</taxon>
        <taxon>Viridiplantae</taxon>
        <taxon>Streptophyta</taxon>
        <taxon>Embryophyta</taxon>
        <taxon>Tracheophyta</taxon>
        <taxon>Spermatophyta</taxon>
        <taxon>Magnoliopsida</taxon>
        <taxon>eudicotyledons</taxon>
        <taxon>Gunneridae</taxon>
        <taxon>Pentapetalae</taxon>
        <taxon>rosids</taxon>
        <taxon>fabids</taxon>
        <taxon>Fabales</taxon>
        <taxon>Fabaceae</taxon>
        <taxon>Papilionoideae</taxon>
        <taxon>50 kb inversion clade</taxon>
        <taxon>genistoids sensu lato</taxon>
        <taxon>core genistoids</taxon>
        <taxon>Genisteae</taxon>
        <taxon>Lupinus</taxon>
    </lineage>
</organism>
<dbReference type="Gramene" id="OIW15654">
    <property type="protein sequence ID" value="OIW15654"/>
    <property type="gene ID" value="TanjilG_08410"/>
</dbReference>
<evidence type="ECO:0000313" key="3">
    <source>
        <dbReference type="EMBL" id="OIW15654.1"/>
    </source>
</evidence>
<accession>A0A1J7HS92</accession>
<protein>
    <recommendedName>
        <fullName evidence="2">RRM domain-containing protein</fullName>
    </recommendedName>
</protein>
<dbReference type="CDD" id="cd00590">
    <property type="entry name" value="RRM_SF"/>
    <property type="match status" value="1"/>
</dbReference>